<dbReference type="PANTHER" id="PTHR30097:SF4">
    <property type="entry name" value="SLR6042 PROTEIN"/>
    <property type="match status" value="1"/>
</dbReference>
<feature type="region of interest" description="Disordered" evidence="2">
    <location>
        <begin position="132"/>
        <end position="174"/>
    </location>
</feature>
<keyword evidence="6" id="KW-1185">Reference proteome</keyword>
<feature type="domain" description="CzcB-like C-terminal circularly permuted SH3-like" evidence="4">
    <location>
        <begin position="290"/>
        <end position="361"/>
    </location>
</feature>
<feature type="domain" description="CzcB-like barrel-sandwich hybrid" evidence="3">
    <location>
        <begin position="34"/>
        <end position="205"/>
    </location>
</feature>
<dbReference type="InterPro" id="IPR058647">
    <property type="entry name" value="BSH_CzcB-like"/>
</dbReference>
<dbReference type="Pfam" id="PF25975">
    <property type="entry name" value="CzcB_C"/>
    <property type="match status" value="1"/>
</dbReference>
<dbReference type="AlphaFoldDB" id="A0A286RKE5"/>
<accession>A0A286RKE5</accession>
<dbReference type="PANTHER" id="PTHR30097">
    <property type="entry name" value="CATION EFFLUX SYSTEM PROTEIN CUSB"/>
    <property type="match status" value="1"/>
</dbReference>
<name>A0A286RKE5_9BACT</name>
<keyword evidence="1" id="KW-0813">Transport</keyword>
<dbReference type="GO" id="GO:0030313">
    <property type="term" value="C:cell envelope"/>
    <property type="evidence" value="ECO:0007669"/>
    <property type="project" value="TreeGrafter"/>
</dbReference>
<evidence type="ECO:0000313" key="6">
    <source>
        <dbReference type="Proteomes" id="UP000215086"/>
    </source>
</evidence>
<dbReference type="EMBL" id="CP018477">
    <property type="protein sequence ID" value="ASV76436.1"/>
    <property type="molecule type" value="Genomic_DNA"/>
</dbReference>
<evidence type="ECO:0000256" key="2">
    <source>
        <dbReference type="SAM" id="MobiDB-lite"/>
    </source>
</evidence>
<evidence type="ECO:0000259" key="3">
    <source>
        <dbReference type="Pfam" id="PF25973"/>
    </source>
</evidence>
<protein>
    <submittedName>
        <fullName evidence="5">Cobalt/zinc/cadmium efflux RND transporter, membrane fusion protein, CzcB family</fullName>
    </submittedName>
</protein>
<dbReference type="Gene3D" id="2.40.30.170">
    <property type="match status" value="1"/>
</dbReference>
<dbReference type="InterPro" id="IPR058649">
    <property type="entry name" value="CzcB_C"/>
</dbReference>
<dbReference type="InterPro" id="IPR051909">
    <property type="entry name" value="MFP_Cation_Efflux"/>
</dbReference>
<dbReference type="Gene3D" id="2.40.50.100">
    <property type="match status" value="1"/>
</dbReference>
<dbReference type="KEGG" id="ttf:THTE_3835"/>
<organism evidence="5 6">
    <name type="scientific">Thermogutta terrifontis</name>
    <dbReference type="NCBI Taxonomy" id="1331910"/>
    <lineage>
        <taxon>Bacteria</taxon>
        <taxon>Pseudomonadati</taxon>
        <taxon>Planctomycetota</taxon>
        <taxon>Planctomycetia</taxon>
        <taxon>Pirellulales</taxon>
        <taxon>Thermoguttaceae</taxon>
        <taxon>Thermogutta</taxon>
    </lineage>
</organism>
<sequence>MRLGVEVAPVTRGTLREAIEAQGRVELGFGSAVCISAPFSGIVRHITRQEGDSVRRGDPLLELEAPELANWRGDGRKAAQLVQLRRAQMERFTSLKGLTISARTVDEAIAQWEQACLTQWIIQEKLNWVSRTAAQPEDDPSRTTQLGVGPRPMSASSQFLPPSEHSSGGDPLLSLHSPLDGRVLSCFVGPGQHVVAGQPLMTVGDPNQLMLTVWIRPEDVSRVRPGQQVIFQHSGHVTPDRGEVVAVSPLIDERTRLVAVWTTLDPAEKENHVGTAGRAEILIAEERDVIMVPESAIHWEGDCFVVFVRDLDFDQLPYKVFHVRKVRIGRKTWHGGQEMREILAGLLPGEVVATTRSFVLRGALLEERLGAGCAEHND</sequence>
<feature type="compositionally biased region" description="Polar residues" evidence="2">
    <location>
        <begin position="154"/>
        <end position="166"/>
    </location>
</feature>
<dbReference type="GO" id="GO:0015679">
    <property type="term" value="P:plasma membrane copper ion transport"/>
    <property type="evidence" value="ECO:0007669"/>
    <property type="project" value="TreeGrafter"/>
</dbReference>
<dbReference type="Proteomes" id="UP000215086">
    <property type="component" value="Chromosome"/>
</dbReference>
<dbReference type="GO" id="GO:0060003">
    <property type="term" value="P:copper ion export"/>
    <property type="evidence" value="ECO:0007669"/>
    <property type="project" value="TreeGrafter"/>
</dbReference>
<proteinExistence type="predicted"/>
<dbReference type="Pfam" id="PF25973">
    <property type="entry name" value="BSH_CzcB"/>
    <property type="match status" value="1"/>
</dbReference>
<evidence type="ECO:0000313" key="5">
    <source>
        <dbReference type="EMBL" id="ASV76436.1"/>
    </source>
</evidence>
<evidence type="ECO:0000259" key="4">
    <source>
        <dbReference type="Pfam" id="PF25975"/>
    </source>
</evidence>
<evidence type="ECO:0000256" key="1">
    <source>
        <dbReference type="ARBA" id="ARBA00022448"/>
    </source>
</evidence>
<gene>
    <name evidence="5" type="ORF">THTE_3835</name>
</gene>
<reference evidence="5 6" key="1">
    <citation type="journal article" name="Front. Microbiol.">
        <title>Sugar Metabolism of the First Thermophilic Planctomycete Thermogutta terrifontis: Comparative Genomic and Transcriptomic Approaches.</title>
        <authorList>
            <person name="Elcheninov A.G."/>
            <person name="Menzel P."/>
            <person name="Gudbergsdottir S.R."/>
            <person name="Slesarev A.I."/>
            <person name="Kadnikov V.V."/>
            <person name="Krogh A."/>
            <person name="Bonch-Osmolovskaya E.A."/>
            <person name="Peng X."/>
            <person name="Kublanov I.V."/>
        </authorList>
    </citation>
    <scope>NUCLEOTIDE SEQUENCE [LARGE SCALE GENOMIC DNA]</scope>
    <source>
        <strain evidence="5 6">R1</strain>
    </source>
</reference>
<dbReference type="Gene3D" id="2.40.420.20">
    <property type="match status" value="1"/>
</dbReference>